<dbReference type="EMBL" id="LR778301">
    <property type="protein sequence ID" value="CAB1367278.1"/>
    <property type="molecule type" value="Genomic_DNA"/>
</dbReference>
<dbReference type="KEGG" id="doe:DENOEST_0106"/>
<gene>
    <name evidence="1" type="ORF">DENOEST_0106</name>
</gene>
<organism evidence="1 2">
    <name type="scientific">Denitratisoma oestradiolicum</name>
    <dbReference type="NCBI Taxonomy" id="311182"/>
    <lineage>
        <taxon>Bacteria</taxon>
        <taxon>Pseudomonadati</taxon>
        <taxon>Pseudomonadota</taxon>
        <taxon>Betaproteobacteria</taxon>
        <taxon>Nitrosomonadales</taxon>
        <taxon>Sterolibacteriaceae</taxon>
        <taxon>Denitratisoma</taxon>
    </lineage>
</organism>
<accession>A0A6S6Y3S3</accession>
<evidence type="ECO:0000313" key="1">
    <source>
        <dbReference type="EMBL" id="CAB1367278.1"/>
    </source>
</evidence>
<reference evidence="1 2" key="1">
    <citation type="submission" date="2020-03" db="EMBL/GenBank/DDBJ databases">
        <authorList>
            <consortium name="Genoscope - CEA"/>
            <person name="William W."/>
        </authorList>
    </citation>
    <scope>NUCLEOTIDE SEQUENCE [LARGE SCALE GENOMIC DNA]</scope>
    <source>
        <strain evidence="2">DSM 16959</strain>
    </source>
</reference>
<name>A0A6S6Y3S3_9PROT</name>
<sequence length="48" mass="5360">MRILFTSVFECTVKKSHKQQKADFDVAVRALAADVTIAEFPDGIEIYG</sequence>
<keyword evidence="2" id="KW-1185">Reference proteome</keyword>
<dbReference type="AlphaFoldDB" id="A0A6S6Y3S3"/>
<proteinExistence type="predicted"/>
<protein>
    <submittedName>
        <fullName evidence="1">Addiction module toxin RelE</fullName>
    </submittedName>
</protein>
<evidence type="ECO:0000313" key="2">
    <source>
        <dbReference type="Proteomes" id="UP000515733"/>
    </source>
</evidence>
<dbReference type="Proteomes" id="UP000515733">
    <property type="component" value="Chromosome"/>
</dbReference>
<dbReference type="RefSeq" id="WP_232096403.1">
    <property type="nucleotide sequence ID" value="NZ_LR778301.1"/>
</dbReference>